<dbReference type="EC" id="3.4.23.36" evidence="9"/>
<keyword evidence="7 9" id="KW-1133">Transmembrane helix</keyword>
<accession>V5BXP1</accession>
<feature type="transmembrane region" description="Helical" evidence="9">
    <location>
        <begin position="65"/>
        <end position="86"/>
    </location>
</feature>
<evidence type="ECO:0000256" key="7">
    <source>
        <dbReference type="ARBA" id="ARBA00022989"/>
    </source>
</evidence>
<keyword evidence="3 9" id="KW-0645">Protease</keyword>
<dbReference type="OrthoDB" id="9810259at2"/>
<evidence type="ECO:0000256" key="3">
    <source>
        <dbReference type="ARBA" id="ARBA00022670"/>
    </source>
</evidence>
<keyword evidence="4 9" id="KW-0812">Transmembrane</keyword>
<evidence type="ECO:0000256" key="4">
    <source>
        <dbReference type="ARBA" id="ARBA00022692"/>
    </source>
</evidence>
<dbReference type="PATRIC" id="fig|1116472.3.peg.1602"/>
<comment type="function">
    <text evidence="9">This protein specifically catalyzes the removal of signal peptides from prolipoproteins.</text>
</comment>
<evidence type="ECO:0000313" key="12">
    <source>
        <dbReference type="Proteomes" id="UP000017842"/>
    </source>
</evidence>
<dbReference type="HAMAP" id="MF_00161">
    <property type="entry name" value="LspA"/>
    <property type="match status" value="1"/>
</dbReference>
<dbReference type="STRING" id="1116472.MGMO_53c00580"/>
<feature type="active site" evidence="9">
    <location>
        <position position="123"/>
    </location>
</feature>
<feature type="transmembrane region" description="Helical" evidence="9">
    <location>
        <begin position="132"/>
        <end position="152"/>
    </location>
</feature>
<evidence type="ECO:0000256" key="1">
    <source>
        <dbReference type="ARBA" id="ARBA00006139"/>
    </source>
</evidence>
<dbReference type="EMBL" id="AYLO01000051">
    <property type="protein sequence ID" value="ESS72599.1"/>
    <property type="molecule type" value="Genomic_DNA"/>
</dbReference>
<organism evidence="11 12">
    <name type="scientific">Methyloglobulus morosus KoM1</name>
    <dbReference type="NCBI Taxonomy" id="1116472"/>
    <lineage>
        <taxon>Bacteria</taxon>
        <taxon>Pseudomonadati</taxon>
        <taxon>Pseudomonadota</taxon>
        <taxon>Gammaproteobacteria</taxon>
        <taxon>Methylococcales</taxon>
        <taxon>Methylococcaceae</taxon>
        <taxon>Methyloglobulus</taxon>
    </lineage>
</organism>
<dbReference type="RefSeq" id="WP_023494396.1">
    <property type="nucleotide sequence ID" value="NZ_AYLO01000051.1"/>
</dbReference>
<keyword evidence="8 9" id="KW-0472">Membrane</keyword>
<evidence type="ECO:0000256" key="2">
    <source>
        <dbReference type="ARBA" id="ARBA00022475"/>
    </source>
</evidence>
<comment type="subcellular location">
    <subcellularLocation>
        <location evidence="9">Cell membrane</location>
        <topology evidence="9">Multi-pass membrane protein</topology>
    </subcellularLocation>
</comment>
<dbReference type="PROSITE" id="PS00855">
    <property type="entry name" value="SPASE_II"/>
    <property type="match status" value="1"/>
</dbReference>
<keyword evidence="2 9" id="KW-1003">Cell membrane</keyword>
<feature type="transmembrane region" description="Helical" evidence="9">
    <location>
        <begin position="98"/>
        <end position="120"/>
    </location>
</feature>
<evidence type="ECO:0000256" key="10">
    <source>
        <dbReference type="RuleBase" id="RU004181"/>
    </source>
</evidence>
<dbReference type="PRINTS" id="PR00781">
    <property type="entry name" value="LIPOSIGPTASE"/>
</dbReference>
<dbReference type="Proteomes" id="UP000017842">
    <property type="component" value="Unassembled WGS sequence"/>
</dbReference>
<comment type="caution">
    <text evidence="9">Lacks conserved residue(s) required for the propagation of feature annotation.</text>
</comment>
<evidence type="ECO:0000256" key="8">
    <source>
        <dbReference type="ARBA" id="ARBA00023136"/>
    </source>
</evidence>
<evidence type="ECO:0000313" key="11">
    <source>
        <dbReference type="EMBL" id="ESS72599.1"/>
    </source>
</evidence>
<dbReference type="PANTHER" id="PTHR33695:SF1">
    <property type="entry name" value="LIPOPROTEIN SIGNAL PEPTIDASE"/>
    <property type="match status" value="1"/>
</dbReference>
<evidence type="ECO:0000256" key="5">
    <source>
        <dbReference type="ARBA" id="ARBA00022750"/>
    </source>
</evidence>
<sequence>MTMTKRISLIACVLILCVGCDQTTKSVAESFLSETPMRSFLGDTLRLQLAHNSGAFLGLGASLPVAARTAFFSVGVSGLLLVLLGYTLFAKSVSALEVLAYSLLLAGGVGNLIDRVVYGYAVDFMNIGIGPLRTGIFNVADIAVSAGVLILIEDSLRGRNQSV</sequence>
<comment type="catalytic activity">
    <reaction evidence="9">
        <text>Release of signal peptides from bacterial membrane prolipoproteins. Hydrolyzes -Xaa-Yaa-Zaa-|-(S,diacylglyceryl)Cys-, in which Xaa is hydrophobic (preferably Leu), and Yaa (Ala or Ser) and Zaa (Gly or Ala) have small, neutral side chains.</text>
        <dbReference type="EC" id="3.4.23.36"/>
    </reaction>
</comment>
<feature type="active site" evidence="9">
    <location>
        <position position="141"/>
    </location>
</feature>
<keyword evidence="5 9" id="KW-0064">Aspartyl protease</keyword>
<dbReference type="UniPathway" id="UPA00665"/>
<comment type="similarity">
    <text evidence="1 9 10">Belongs to the peptidase A8 family.</text>
</comment>
<proteinExistence type="inferred from homology"/>
<evidence type="ECO:0000256" key="9">
    <source>
        <dbReference type="HAMAP-Rule" id="MF_00161"/>
    </source>
</evidence>
<evidence type="ECO:0000256" key="6">
    <source>
        <dbReference type="ARBA" id="ARBA00022801"/>
    </source>
</evidence>
<comment type="pathway">
    <text evidence="9">Protein modification; lipoprotein biosynthesis (signal peptide cleavage).</text>
</comment>
<keyword evidence="11" id="KW-0449">Lipoprotein</keyword>
<protein>
    <recommendedName>
        <fullName evidence="9">Lipoprotein signal peptidase</fullName>
        <ecNumber evidence="9">3.4.23.36</ecNumber>
    </recommendedName>
    <alternativeName>
        <fullName evidence="9">Prolipoprotein signal peptidase</fullName>
    </alternativeName>
    <alternativeName>
        <fullName evidence="9">Signal peptidase II</fullName>
        <shortName evidence="9">SPase II</shortName>
    </alternativeName>
</protein>
<gene>
    <name evidence="9 11" type="primary">lspA</name>
    <name evidence="11" type="ORF">MGMO_53c00580</name>
</gene>
<keyword evidence="12" id="KW-1185">Reference proteome</keyword>
<dbReference type="GO" id="GO:0005886">
    <property type="term" value="C:plasma membrane"/>
    <property type="evidence" value="ECO:0007669"/>
    <property type="project" value="UniProtKB-SubCell"/>
</dbReference>
<dbReference type="Pfam" id="PF01252">
    <property type="entry name" value="Peptidase_A8"/>
    <property type="match status" value="1"/>
</dbReference>
<dbReference type="InterPro" id="IPR001872">
    <property type="entry name" value="Peptidase_A8"/>
</dbReference>
<keyword evidence="6 9" id="KW-0378">Hydrolase</keyword>
<dbReference type="GO" id="GO:0006508">
    <property type="term" value="P:proteolysis"/>
    <property type="evidence" value="ECO:0007669"/>
    <property type="project" value="UniProtKB-KW"/>
</dbReference>
<reference evidence="11 12" key="1">
    <citation type="journal article" date="2013" name="Genome Announc.">
        <title>Draft Genome Sequence of the Methanotrophic Gammaproteobacterium Methyloglobulus morosus DSM 22980 Strain KoM1.</title>
        <authorList>
            <person name="Poehlein A."/>
            <person name="Deutzmann J.S."/>
            <person name="Daniel R."/>
            <person name="Simeonova D.D."/>
        </authorList>
    </citation>
    <scope>NUCLEOTIDE SEQUENCE [LARGE SCALE GENOMIC DNA]</scope>
    <source>
        <strain evidence="11 12">KoM1</strain>
    </source>
</reference>
<name>V5BXP1_9GAMM</name>
<dbReference type="GO" id="GO:0004190">
    <property type="term" value="F:aspartic-type endopeptidase activity"/>
    <property type="evidence" value="ECO:0007669"/>
    <property type="project" value="UniProtKB-UniRule"/>
</dbReference>
<dbReference type="eggNOG" id="COG0597">
    <property type="taxonomic scope" value="Bacteria"/>
</dbReference>
<dbReference type="PANTHER" id="PTHR33695">
    <property type="entry name" value="LIPOPROTEIN SIGNAL PEPTIDASE"/>
    <property type="match status" value="1"/>
</dbReference>
<dbReference type="AlphaFoldDB" id="V5BXP1"/>
<comment type="caution">
    <text evidence="11">The sequence shown here is derived from an EMBL/GenBank/DDBJ whole genome shotgun (WGS) entry which is preliminary data.</text>
</comment>